<sequence length="224" mass="24212">MKCISLILSSILIVFMTKAFPLPAVDGNLDLPTDFEMKSLKQIAEAFGYTLDGNGTLIQPSSAQLDAILNRKEAAAGITSLQKRDDWSYTCAKRIGPNPLIYWFSAFVYVADRLKKVPGICHVNPNDGCANCACTGGATVKLCRGGLSPPDFRVSNREVGIRAALVVDQFLLSFLGLAVCGGAWPGCTDPYNCQFEGLATNGGLSEGWYVYLTQERDNSKCIPI</sequence>
<reference evidence="2 3" key="1">
    <citation type="submission" date="2019-10" db="EMBL/GenBank/DDBJ databases">
        <authorList>
            <person name="Palmer J.M."/>
        </authorList>
    </citation>
    <scope>NUCLEOTIDE SEQUENCE [LARGE SCALE GENOMIC DNA]</scope>
    <source>
        <strain evidence="2 3">TWF718</strain>
    </source>
</reference>
<dbReference type="Proteomes" id="UP001313282">
    <property type="component" value="Unassembled WGS sequence"/>
</dbReference>
<organism evidence="2 3">
    <name type="scientific">Orbilia javanica</name>
    <dbReference type="NCBI Taxonomy" id="47235"/>
    <lineage>
        <taxon>Eukaryota</taxon>
        <taxon>Fungi</taxon>
        <taxon>Dikarya</taxon>
        <taxon>Ascomycota</taxon>
        <taxon>Pezizomycotina</taxon>
        <taxon>Orbiliomycetes</taxon>
        <taxon>Orbiliales</taxon>
        <taxon>Orbiliaceae</taxon>
        <taxon>Orbilia</taxon>
    </lineage>
</organism>
<protein>
    <submittedName>
        <fullName evidence="2">Uncharacterized protein</fullName>
    </submittedName>
</protein>
<evidence type="ECO:0000313" key="3">
    <source>
        <dbReference type="Proteomes" id="UP001313282"/>
    </source>
</evidence>
<name>A0AAN8RCR9_9PEZI</name>
<evidence type="ECO:0000256" key="1">
    <source>
        <dbReference type="SAM" id="SignalP"/>
    </source>
</evidence>
<keyword evidence="3" id="KW-1185">Reference proteome</keyword>
<accession>A0AAN8RCR9</accession>
<comment type="caution">
    <text evidence="2">The sequence shown here is derived from an EMBL/GenBank/DDBJ whole genome shotgun (WGS) entry which is preliminary data.</text>
</comment>
<feature type="signal peptide" evidence="1">
    <location>
        <begin position="1"/>
        <end position="19"/>
    </location>
</feature>
<dbReference type="AlphaFoldDB" id="A0AAN8RCR9"/>
<dbReference type="EMBL" id="JAVHNR010000004">
    <property type="protein sequence ID" value="KAK6344921.1"/>
    <property type="molecule type" value="Genomic_DNA"/>
</dbReference>
<gene>
    <name evidence="2" type="ORF">TWF718_006872</name>
</gene>
<evidence type="ECO:0000313" key="2">
    <source>
        <dbReference type="EMBL" id="KAK6344921.1"/>
    </source>
</evidence>
<feature type="chain" id="PRO_5042937964" evidence="1">
    <location>
        <begin position="20"/>
        <end position="224"/>
    </location>
</feature>
<keyword evidence="1" id="KW-0732">Signal</keyword>
<proteinExistence type="predicted"/>